<evidence type="ECO:0000313" key="2">
    <source>
        <dbReference type="Proteomes" id="UP000567293"/>
    </source>
</evidence>
<comment type="caution">
    <text evidence="1">The sequence shown here is derived from an EMBL/GenBank/DDBJ whole genome shotgun (WGS) entry which is preliminary data.</text>
</comment>
<name>A0A7V8NVS1_9BACT</name>
<dbReference type="InterPro" id="IPR016181">
    <property type="entry name" value="Acyl_CoA_acyltransferase"/>
</dbReference>
<dbReference type="AlphaFoldDB" id="A0A7V8NVS1"/>
<evidence type="ECO:0000313" key="1">
    <source>
        <dbReference type="EMBL" id="MBA0088357.1"/>
    </source>
</evidence>
<gene>
    <name evidence="1" type="ORF">HRJ53_25510</name>
</gene>
<dbReference type="EMBL" id="JACDQQ010002461">
    <property type="protein sequence ID" value="MBA0088357.1"/>
    <property type="molecule type" value="Genomic_DNA"/>
</dbReference>
<protein>
    <recommendedName>
        <fullName evidence="3">BioF2-like acetyltransferase domain-containing protein</fullName>
    </recommendedName>
</protein>
<accession>A0A7V8NVS1</accession>
<reference evidence="1" key="1">
    <citation type="submission" date="2020-06" db="EMBL/GenBank/DDBJ databases">
        <title>Legume-microbial interactions unlock mineral nutrients during tropical forest succession.</title>
        <authorList>
            <person name="Epihov D.Z."/>
        </authorList>
    </citation>
    <scope>NUCLEOTIDE SEQUENCE [LARGE SCALE GENOMIC DNA]</scope>
    <source>
        <strain evidence="1">Pan2503</strain>
    </source>
</reference>
<keyword evidence="2" id="KW-1185">Reference proteome</keyword>
<dbReference type="Gene3D" id="3.40.630.30">
    <property type="match status" value="1"/>
</dbReference>
<proteinExistence type="predicted"/>
<evidence type="ECO:0008006" key="3">
    <source>
        <dbReference type="Google" id="ProtNLM"/>
    </source>
</evidence>
<organism evidence="1 2">
    <name type="scientific">Candidatus Acidiferrum panamense</name>
    <dbReference type="NCBI Taxonomy" id="2741543"/>
    <lineage>
        <taxon>Bacteria</taxon>
        <taxon>Pseudomonadati</taxon>
        <taxon>Acidobacteriota</taxon>
        <taxon>Terriglobia</taxon>
        <taxon>Candidatus Acidiferrales</taxon>
        <taxon>Candidatus Acidiferrum</taxon>
    </lineage>
</organism>
<dbReference type="SUPFAM" id="SSF55729">
    <property type="entry name" value="Acyl-CoA N-acyltransferases (Nat)"/>
    <property type="match status" value="1"/>
</dbReference>
<dbReference type="Proteomes" id="UP000567293">
    <property type="component" value="Unassembled WGS sequence"/>
</dbReference>
<sequence length="321" mass="36287">MWTDTLLEAKSHAHSSDDAAPRHFPGSVLARFLELRGRRIVTACGAVWYSVPGGFLMSLPYQAMLNPDPKELQQMIRETKAFGARFPSRSWTGLDSGLYVLRARNYDMESVHVKHRPRVRRGLQCFDVRPATKDQMLNEGWEANLSTMARQGRYDPEFGERRRWTNLVEAAFACSEVSFPAAFSGSHLAAYMITCREHKWLHILHQMSRQEDLPNFPNHVLTYTISEQAAADESLDAVCYGYVPLFAADGLHEYKLRFGYEMVPHRSVVQLHATVDTVLNSPVARAAVRIARGVFHKNQKVETIETVLRGARSSGPPTNPC</sequence>